<dbReference type="Proteomes" id="UP000017048">
    <property type="component" value="Unassembled WGS sequence"/>
</dbReference>
<name>U5EK67_NOCAS</name>
<comment type="caution">
    <text evidence="1">The sequence shown here is derived from an EMBL/GenBank/DDBJ whole genome shotgun (WGS) entry which is preliminary data.</text>
</comment>
<evidence type="ECO:0000313" key="2">
    <source>
        <dbReference type="Proteomes" id="UP000017048"/>
    </source>
</evidence>
<reference evidence="1 2" key="1">
    <citation type="journal article" date="2014" name="BMC Genomics">
        <title>Genome based analysis of type-I polyketide synthase and nonribosomal peptide synthetase gene clusters in seven strains of five representative Nocardia species.</title>
        <authorList>
            <person name="Komaki H."/>
            <person name="Ichikawa N."/>
            <person name="Hosoyama A."/>
            <person name="Takahashi-Nakaguchi A."/>
            <person name="Matsuzawa T."/>
            <person name="Suzuki K."/>
            <person name="Fujita N."/>
            <person name="Gonoi T."/>
        </authorList>
    </citation>
    <scope>NUCLEOTIDE SEQUENCE [LARGE SCALE GENOMIC DNA]</scope>
    <source>
        <strain evidence="1 2">NBRC 15531</strain>
    </source>
</reference>
<accession>U5EK67</accession>
<evidence type="ECO:0000313" key="1">
    <source>
        <dbReference type="EMBL" id="GAD85519.1"/>
    </source>
</evidence>
<organism evidence="1 2">
    <name type="scientific">Nocardia asteroides NBRC 15531</name>
    <dbReference type="NCBI Taxonomy" id="1110697"/>
    <lineage>
        <taxon>Bacteria</taxon>
        <taxon>Bacillati</taxon>
        <taxon>Actinomycetota</taxon>
        <taxon>Actinomycetes</taxon>
        <taxon>Mycobacteriales</taxon>
        <taxon>Nocardiaceae</taxon>
        <taxon>Nocardia</taxon>
    </lineage>
</organism>
<proteinExistence type="predicted"/>
<dbReference type="AlphaFoldDB" id="U5EK67"/>
<dbReference type="eggNOG" id="ENOG5034AGC">
    <property type="taxonomic scope" value="Bacteria"/>
</dbReference>
<dbReference type="EMBL" id="BAFO02000032">
    <property type="protein sequence ID" value="GAD85519.1"/>
    <property type="molecule type" value="Genomic_DNA"/>
</dbReference>
<keyword evidence="2" id="KW-1185">Reference proteome</keyword>
<protein>
    <submittedName>
        <fullName evidence="1">Uncharacterized protein</fullName>
    </submittedName>
</protein>
<sequence length="361" mass="39246">MCPSAAATDWLRNDSGSRFVGVGMTKLERPQNTVRFVVVAPDGRRSAEWRVWTGSGKKVTDELYMTPRARAGEFKFSLHSSNYAQLGHIEKARAAMRPGDQYATDRWEIPQVPIVGNWRAALCLWFPESELRQTPDGSLSSSVVKIPAAPPGQATAVIAAFGTATDSLDGLTVAGVLDQASGGKIALIHLPINIPPLLVPALHAREASRIPLQIPGFAPTEPFAWELVPGKDGGRLVVEFAPPERGAALPPLPPLIGTVLPWTEVPVSFLDLLPEPYREFSLACAILVYGPNGTSRLYVDQHARCDHTSLGAECQQLCDDVDRGHVDQIWQPLPTGELHRIISTRRVLEEAGIDPDNPVLM</sequence>
<gene>
    <name evidence="1" type="ORF">NCAST_32_00010</name>
</gene>